<dbReference type="Proteomes" id="UP000553059">
    <property type="component" value="Unassembled WGS sequence"/>
</dbReference>
<accession>A0A7C7D7Y6</accession>
<dbReference type="SUPFAM" id="SSF52467">
    <property type="entry name" value="DHS-like NAD/FAD-binding domain"/>
    <property type="match status" value="1"/>
</dbReference>
<dbReference type="AlphaFoldDB" id="A0A7C7D7Y6"/>
<dbReference type="Gene3D" id="3.40.50.1220">
    <property type="entry name" value="TPP-binding domain"/>
    <property type="match status" value="1"/>
</dbReference>
<dbReference type="GO" id="GO:0033539">
    <property type="term" value="P:fatty acid beta-oxidation using acyl-CoA dehydrogenase"/>
    <property type="evidence" value="ECO:0007669"/>
    <property type="project" value="TreeGrafter"/>
</dbReference>
<feature type="non-terminal residue" evidence="1">
    <location>
        <position position="1"/>
    </location>
</feature>
<comment type="caution">
    <text evidence="1">The sequence shown here is derived from an EMBL/GenBank/DDBJ whole genome shotgun (WGS) entry which is preliminary data.</text>
</comment>
<gene>
    <name evidence="1" type="ORF">GX523_17445</name>
</gene>
<dbReference type="PANTHER" id="PTHR43153">
    <property type="entry name" value="ELECTRON TRANSFER FLAVOPROTEIN ALPHA"/>
    <property type="match status" value="1"/>
</dbReference>
<dbReference type="InterPro" id="IPR001308">
    <property type="entry name" value="ETF_a/FixB"/>
</dbReference>
<name>A0A7C7D7Y6_9FIRM</name>
<protein>
    <submittedName>
        <fullName evidence="1">Electron transfer flavoprotein subunit alpha</fullName>
    </submittedName>
</protein>
<proteinExistence type="predicted"/>
<organism evidence="1 2">
    <name type="scientific">Desulfitobacterium dehalogenans</name>
    <dbReference type="NCBI Taxonomy" id="36854"/>
    <lineage>
        <taxon>Bacteria</taxon>
        <taxon>Bacillati</taxon>
        <taxon>Bacillota</taxon>
        <taxon>Clostridia</taxon>
        <taxon>Eubacteriales</taxon>
        <taxon>Desulfitobacteriaceae</taxon>
        <taxon>Desulfitobacterium</taxon>
    </lineage>
</organism>
<dbReference type="PANTHER" id="PTHR43153:SF1">
    <property type="entry name" value="ELECTRON TRANSFER FLAVOPROTEIN SUBUNIT ALPHA, MITOCHONDRIAL"/>
    <property type="match status" value="1"/>
</dbReference>
<sequence length="65" mass="6845">IAIGISGAIQHLVGMETSDSIIAINNDPDAAIFRVATYGIVGDLNEVVPALTAEFKKRLQHGLAK</sequence>
<dbReference type="EMBL" id="DUTF01000368">
    <property type="protein sequence ID" value="HHY28487.1"/>
    <property type="molecule type" value="Genomic_DNA"/>
</dbReference>
<evidence type="ECO:0000313" key="2">
    <source>
        <dbReference type="Proteomes" id="UP000553059"/>
    </source>
</evidence>
<evidence type="ECO:0000313" key="1">
    <source>
        <dbReference type="EMBL" id="HHY28487.1"/>
    </source>
</evidence>
<dbReference type="GO" id="GO:0009055">
    <property type="term" value="F:electron transfer activity"/>
    <property type="evidence" value="ECO:0007669"/>
    <property type="project" value="InterPro"/>
</dbReference>
<dbReference type="GO" id="GO:0050660">
    <property type="term" value="F:flavin adenine dinucleotide binding"/>
    <property type="evidence" value="ECO:0007669"/>
    <property type="project" value="InterPro"/>
</dbReference>
<reference evidence="1 2" key="1">
    <citation type="journal article" date="2020" name="Biotechnol. Biofuels">
        <title>New insights from the biogas microbiome by comprehensive genome-resolved metagenomics of nearly 1600 species originating from multiple anaerobic digesters.</title>
        <authorList>
            <person name="Campanaro S."/>
            <person name="Treu L."/>
            <person name="Rodriguez-R L.M."/>
            <person name="Kovalovszki A."/>
            <person name="Ziels R.M."/>
            <person name="Maus I."/>
            <person name="Zhu X."/>
            <person name="Kougias P.G."/>
            <person name="Basile A."/>
            <person name="Luo G."/>
            <person name="Schluter A."/>
            <person name="Konstantinidis K.T."/>
            <person name="Angelidaki I."/>
        </authorList>
    </citation>
    <scope>NUCLEOTIDE SEQUENCE [LARGE SCALE GENOMIC DNA]</scope>
    <source>
        <strain evidence="1">AS05jafATM_4</strain>
    </source>
</reference>
<dbReference type="InterPro" id="IPR029035">
    <property type="entry name" value="DHS-like_NAD/FAD-binding_dom"/>
</dbReference>